<comment type="caution">
    <text evidence="3">The sequence shown here is derived from an EMBL/GenBank/DDBJ whole genome shotgun (WGS) entry which is preliminary data.</text>
</comment>
<keyword evidence="4" id="KW-1185">Reference proteome</keyword>
<accession>W9CEB0</accession>
<feature type="region of interest" description="Disordered" evidence="1">
    <location>
        <begin position="239"/>
        <end position="266"/>
    </location>
</feature>
<name>W9CEB0_SCLBF</name>
<sequence length="456" mass="50295">MHNSLIASQSTTHTYTYTDTHTHTRDEDQSEAGPFGTPRSLSNDGTTTSSISNNLPIFTSTSLPLPATAAAIISPSSNALPDLHPHLVESPYHALDTGAVTGIIIAVIIILFLLLALTDIFLLSSRIQVTFSKKIARLRRRGDYRHHHGSLSQSQSQSNAKNSFDSDSTININPLPTIPDPAYFSKDIRPSEKRFTSRSGYSSRYSRSMSFDSGVGGLGVLGEEMDGDVKSFVSRVEYGAWDGDGDGDGDRNKNKDEENENEKGINAMKSQGEMGMKGYISAGLDQGDMRAGLRVENGGDGDGDIDDRNEEWYSQYAESINTESDDSTEEVRVENQVPDPPLTSNYGGKQKILDEESSIGMGGEMNRGVLEIQRGVGVLQRSKTDTNINTYNGRIKAGMGVQKRHTMNFVREVEEVRRAMARQEVMEERDRVNFLVYSRFWKEIRVEDLKKGKGGG</sequence>
<keyword evidence="2" id="KW-0812">Transmembrane</keyword>
<organism evidence="3 4">
    <name type="scientific">Sclerotinia borealis (strain F-4128)</name>
    <dbReference type="NCBI Taxonomy" id="1432307"/>
    <lineage>
        <taxon>Eukaryota</taxon>
        <taxon>Fungi</taxon>
        <taxon>Dikarya</taxon>
        <taxon>Ascomycota</taxon>
        <taxon>Pezizomycotina</taxon>
        <taxon>Leotiomycetes</taxon>
        <taxon>Helotiales</taxon>
        <taxon>Sclerotiniaceae</taxon>
        <taxon>Sclerotinia</taxon>
    </lineage>
</organism>
<dbReference type="EMBL" id="AYSA01000210">
    <property type="protein sequence ID" value="ESZ95102.1"/>
    <property type="molecule type" value="Genomic_DNA"/>
</dbReference>
<dbReference type="HOGENOM" id="CLU_600140_0_0_1"/>
<dbReference type="Proteomes" id="UP000019487">
    <property type="component" value="Unassembled WGS sequence"/>
</dbReference>
<keyword evidence="2" id="KW-0472">Membrane</keyword>
<evidence type="ECO:0000313" key="4">
    <source>
        <dbReference type="Proteomes" id="UP000019487"/>
    </source>
</evidence>
<protein>
    <submittedName>
        <fullName evidence="3">Uncharacterized protein</fullName>
    </submittedName>
</protein>
<keyword evidence="2" id="KW-1133">Transmembrane helix</keyword>
<reference evidence="3 4" key="1">
    <citation type="journal article" date="2014" name="Genome Announc.">
        <title>Draft genome sequence of Sclerotinia borealis, a psychrophilic plant pathogenic fungus.</title>
        <authorList>
            <person name="Mardanov A.V."/>
            <person name="Beletsky A.V."/>
            <person name="Kadnikov V.V."/>
            <person name="Ignatov A.N."/>
            <person name="Ravin N.V."/>
        </authorList>
    </citation>
    <scope>NUCLEOTIDE SEQUENCE [LARGE SCALE GENOMIC DNA]</scope>
    <source>
        <strain evidence="4">F-4157</strain>
    </source>
</reference>
<evidence type="ECO:0000256" key="1">
    <source>
        <dbReference type="SAM" id="MobiDB-lite"/>
    </source>
</evidence>
<dbReference type="OrthoDB" id="3550885at2759"/>
<feature type="transmembrane region" description="Helical" evidence="2">
    <location>
        <begin position="99"/>
        <end position="123"/>
    </location>
</feature>
<feature type="region of interest" description="Disordered" evidence="1">
    <location>
        <begin position="146"/>
        <end position="186"/>
    </location>
</feature>
<dbReference type="AlphaFoldDB" id="W9CEB0"/>
<feature type="region of interest" description="Disordered" evidence="1">
    <location>
        <begin position="22"/>
        <end position="47"/>
    </location>
</feature>
<feature type="compositionally biased region" description="Polar residues" evidence="1">
    <location>
        <begin position="159"/>
        <end position="174"/>
    </location>
</feature>
<evidence type="ECO:0000313" key="3">
    <source>
        <dbReference type="EMBL" id="ESZ95102.1"/>
    </source>
</evidence>
<evidence type="ECO:0000256" key="2">
    <source>
        <dbReference type="SAM" id="Phobius"/>
    </source>
</evidence>
<proteinExistence type="predicted"/>
<gene>
    <name evidence="3" type="ORF">SBOR_4513</name>
</gene>